<reference evidence="2" key="1">
    <citation type="journal article" date="2021" name="PeerJ">
        <title>Extensive microbial diversity within the chicken gut microbiome revealed by metagenomics and culture.</title>
        <authorList>
            <person name="Gilroy R."/>
            <person name="Ravi A."/>
            <person name="Getino M."/>
            <person name="Pursley I."/>
            <person name="Horton D.L."/>
            <person name="Alikhan N.F."/>
            <person name="Baker D."/>
            <person name="Gharbi K."/>
            <person name="Hall N."/>
            <person name="Watson M."/>
            <person name="Adriaenssens E.M."/>
            <person name="Foster-Nyarko E."/>
            <person name="Jarju S."/>
            <person name="Secka A."/>
            <person name="Antonio M."/>
            <person name="Oren A."/>
            <person name="Chaudhuri R.R."/>
            <person name="La Ragione R."/>
            <person name="Hildebrand F."/>
            <person name="Pallen M.J."/>
        </authorList>
    </citation>
    <scope>NUCLEOTIDE SEQUENCE</scope>
    <source>
        <strain evidence="2">ChiHcolR34-3080</strain>
    </source>
</reference>
<dbReference type="EMBL" id="DXHQ01000059">
    <property type="protein sequence ID" value="HIW08716.1"/>
    <property type="molecule type" value="Genomic_DNA"/>
</dbReference>
<sequence length="508" mass="53635">MELKVFRDILCAGGGCCAAKAEIPVETEILISDYLPQVFKVVKCFVRPVVLQKQLQPGRLTLEGYVRCTVYYQGEDGAGLCQAEQKLPFHKVLELPDFAFTAWSAVVEGQTEYINCRAVTPRRIEVRGAYGLTASVCTQCSTEVITALSGCGIQQRPVTLRGVRQAAALDKLFAADGTVAFAGSPAAVLDISGSAAVTELKLLAGKAVAKGEIRAQCAWKEAESAALRSQEAVIPFNQILDVEGLTEDCQCLCAVEPVGFTLAEGENGGEARLTATAQLHLRAWRPFALNCVADAFSTACEVQCETAPLTTEQLACTLDETAAVTCSGPLPDENTRLLACFASFGPVGIDRAGSVPALTARVEVTAFGENSLGEIDSYEKTAELVLPLPDCPAAGEVWPVCWLSAERVEAGCTGGSLEVTVTVRAAGAVLGRESLPCLSSVETGEPLAPADPDISLRVYYAQPGEALFDIARRFHVSPGRMREANALDAGTETLAAACRLLVPGAPGN</sequence>
<feature type="domain" description="SipL SPOCS" evidence="1">
    <location>
        <begin position="188"/>
        <end position="256"/>
    </location>
</feature>
<dbReference type="Pfam" id="PF12673">
    <property type="entry name" value="SipL"/>
    <property type="match status" value="2"/>
</dbReference>
<dbReference type="AlphaFoldDB" id="A0A9D1TVY1"/>
<dbReference type="InterPro" id="IPR018392">
    <property type="entry name" value="LysM"/>
</dbReference>
<gene>
    <name evidence="2" type="ORF">H9890_04860</name>
</gene>
<feature type="domain" description="SipL SPOCS" evidence="1">
    <location>
        <begin position="38"/>
        <end position="117"/>
    </location>
</feature>
<accession>A0A9D1TVY1</accession>
<evidence type="ECO:0000313" key="3">
    <source>
        <dbReference type="Proteomes" id="UP000823933"/>
    </source>
</evidence>
<reference evidence="2" key="2">
    <citation type="submission" date="2021-04" db="EMBL/GenBank/DDBJ databases">
        <authorList>
            <person name="Gilroy R."/>
        </authorList>
    </citation>
    <scope>NUCLEOTIDE SEQUENCE</scope>
    <source>
        <strain evidence="2">ChiHcolR34-3080</strain>
    </source>
</reference>
<name>A0A9D1TVY1_9FIRM</name>
<dbReference type="CDD" id="cd00118">
    <property type="entry name" value="LysM"/>
    <property type="match status" value="1"/>
</dbReference>
<evidence type="ECO:0000313" key="2">
    <source>
        <dbReference type="EMBL" id="HIW08716.1"/>
    </source>
</evidence>
<organism evidence="2 3">
    <name type="scientific">Candidatus Faecalibacterium intestinigallinarum</name>
    <dbReference type="NCBI Taxonomy" id="2838581"/>
    <lineage>
        <taxon>Bacteria</taxon>
        <taxon>Bacillati</taxon>
        <taxon>Bacillota</taxon>
        <taxon>Clostridia</taxon>
        <taxon>Eubacteriales</taxon>
        <taxon>Oscillospiraceae</taxon>
        <taxon>Faecalibacterium</taxon>
    </lineage>
</organism>
<proteinExistence type="predicted"/>
<evidence type="ECO:0000259" key="1">
    <source>
        <dbReference type="Pfam" id="PF12673"/>
    </source>
</evidence>
<dbReference type="InterPro" id="IPR024300">
    <property type="entry name" value="SipL_SPOCS_dom"/>
</dbReference>
<protein>
    <submittedName>
        <fullName evidence="2">DUF3794 domain-containing protein</fullName>
    </submittedName>
</protein>
<dbReference type="Proteomes" id="UP000823933">
    <property type="component" value="Unassembled WGS sequence"/>
</dbReference>
<comment type="caution">
    <text evidence="2">The sequence shown here is derived from an EMBL/GenBank/DDBJ whole genome shotgun (WGS) entry which is preliminary data.</text>
</comment>